<keyword evidence="3" id="KW-1185">Reference proteome</keyword>
<dbReference type="InterPro" id="IPR046960">
    <property type="entry name" value="PPR_At4g14850-like_plant"/>
</dbReference>
<keyword evidence="1" id="KW-0732">Signal</keyword>
<dbReference type="Proteomes" id="UP001227230">
    <property type="component" value="Chromosome 11"/>
</dbReference>
<sequence>MRHTRIRLNQFIFASLISAAASLGDNHYGESIHACVCKYGFESDILISNAFVTMYMKTQSVENGWQFFKAMMIENLASRNNLLSGFCDTETCDQGPRILIQLLVEGFEPNMYTFISILKFCASSSYVGFGKQLQAHAARVALMIIVQ</sequence>
<evidence type="ECO:0000313" key="2">
    <source>
        <dbReference type="EMBL" id="WJZ97824.1"/>
    </source>
</evidence>
<evidence type="ECO:0000313" key="3">
    <source>
        <dbReference type="Proteomes" id="UP001227230"/>
    </source>
</evidence>
<evidence type="ECO:0008006" key="4">
    <source>
        <dbReference type="Google" id="ProtNLM"/>
    </source>
</evidence>
<protein>
    <recommendedName>
        <fullName evidence="4">Pentatricopeptide repeat-containing protein</fullName>
    </recommendedName>
</protein>
<name>A0ABY9CTL4_VITVI</name>
<evidence type="ECO:0000256" key="1">
    <source>
        <dbReference type="SAM" id="SignalP"/>
    </source>
</evidence>
<feature type="chain" id="PRO_5045976739" description="Pentatricopeptide repeat-containing protein" evidence="1">
    <location>
        <begin position="25"/>
        <end position="147"/>
    </location>
</feature>
<reference evidence="2 3" key="1">
    <citation type="journal article" date="2023" name="Hortic Res">
        <title>The complete reference genome for grapevine (Vitis vinifera L.) genetics and breeding.</title>
        <authorList>
            <person name="Shi X."/>
            <person name="Cao S."/>
            <person name="Wang X."/>
            <person name="Huang S."/>
            <person name="Wang Y."/>
            <person name="Liu Z."/>
            <person name="Liu W."/>
            <person name="Leng X."/>
            <person name="Peng Y."/>
            <person name="Wang N."/>
            <person name="Wang Y."/>
            <person name="Ma Z."/>
            <person name="Xu X."/>
            <person name="Zhang F."/>
            <person name="Xue H."/>
            <person name="Zhong H."/>
            <person name="Wang Y."/>
            <person name="Zhang K."/>
            <person name="Velt A."/>
            <person name="Avia K."/>
            <person name="Holtgrawe D."/>
            <person name="Grimplet J."/>
            <person name="Matus J.T."/>
            <person name="Ware D."/>
            <person name="Wu X."/>
            <person name="Wang H."/>
            <person name="Liu C."/>
            <person name="Fang Y."/>
            <person name="Rustenholz C."/>
            <person name="Cheng Z."/>
            <person name="Xiao H."/>
            <person name="Zhou Y."/>
        </authorList>
    </citation>
    <scope>NUCLEOTIDE SEQUENCE [LARGE SCALE GENOMIC DNA]</scope>
    <source>
        <strain evidence="3">cv. Pinot noir / PN40024</strain>
        <tissue evidence="2">Leaf</tissue>
    </source>
</reference>
<gene>
    <name evidence="2" type="ORF">VitviT2T_016399</name>
</gene>
<dbReference type="Gene3D" id="1.25.40.10">
    <property type="entry name" value="Tetratricopeptide repeat domain"/>
    <property type="match status" value="1"/>
</dbReference>
<feature type="signal peptide" evidence="1">
    <location>
        <begin position="1"/>
        <end position="24"/>
    </location>
</feature>
<dbReference type="PANTHER" id="PTHR47926">
    <property type="entry name" value="PENTATRICOPEPTIDE REPEAT-CONTAINING PROTEIN"/>
    <property type="match status" value="1"/>
</dbReference>
<accession>A0ABY9CTL4</accession>
<proteinExistence type="predicted"/>
<dbReference type="PANTHER" id="PTHR47926:SF347">
    <property type="entry name" value="PENTATRICOPEPTIDE REPEAT-CONTAINING PROTEIN"/>
    <property type="match status" value="1"/>
</dbReference>
<dbReference type="InterPro" id="IPR011990">
    <property type="entry name" value="TPR-like_helical_dom_sf"/>
</dbReference>
<organism evidence="2 3">
    <name type="scientific">Vitis vinifera</name>
    <name type="common">Grape</name>
    <dbReference type="NCBI Taxonomy" id="29760"/>
    <lineage>
        <taxon>Eukaryota</taxon>
        <taxon>Viridiplantae</taxon>
        <taxon>Streptophyta</taxon>
        <taxon>Embryophyta</taxon>
        <taxon>Tracheophyta</taxon>
        <taxon>Spermatophyta</taxon>
        <taxon>Magnoliopsida</taxon>
        <taxon>eudicotyledons</taxon>
        <taxon>Gunneridae</taxon>
        <taxon>Pentapetalae</taxon>
        <taxon>rosids</taxon>
        <taxon>Vitales</taxon>
        <taxon>Vitaceae</taxon>
        <taxon>Viteae</taxon>
        <taxon>Vitis</taxon>
    </lineage>
</organism>
<dbReference type="EMBL" id="CP126658">
    <property type="protein sequence ID" value="WJZ97824.1"/>
    <property type="molecule type" value="Genomic_DNA"/>
</dbReference>